<dbReference type="AlphaFoldDB" id="A0A1X3DE62"/>
<evidence type="ECO:0000313" key="1">
    <source>
        <dbReference type="EMBL" id="OSI17757.1"/>
    </source>
</evidence>
<dbReference type="Proteomes" id="UP000193118">
    <property type="component" value="Unassembled WGS sequence"/>
</dbReference>
<proteinExistence type="predicted"/>
<name>A0A1X3DE62_9NEIS</name>
<dbReference type="STRING" id="194197.BWD09_04820"/>
<evidence type="ECO:0000313" key="2">
    <source>
        <dbReference type="Proteomes" id="UP000193118"/>
    </source>
</evidence>
<gene>
    <name evidence="1" type="ORF">BWD09_04820</name>
</gene>
<protein>
    <submittedName>
        <fullName evidence="1">Uncharacterized protein</fullName>
    </submittedName>
</protein>
<reference evidence="2" key="1">
    <citation type="submission" date="2017-01" db="EMBL/GenBank/DDBJ databases">
        <authorList>
            <person name="Wolfgang W.J."/>
            <person name="Cole J."/>
            <person name="Wroblewski D."/>
            <person name="Mcginnis J."/>
            <person name="Musser K.A."/>
        </authorList>
    </citation>
    <scope>NUCLEOTIDE SEQUENCE [LARGE SCALE GENOMIC DNA]</scope>
    <source>
        <strain evidence="2">DSM 19151</strain>
    </source>
</reference>
<accession>A0A1X3DE62</accession>
<organism evidence="1 2">
    <name type="scientific">Neisseria dentiae</name>
    <dbReference type="NCBI Taxonomy" id="194197"/>
    <lineage>
        <taxon>Bacteria</taxon>
        <taxon>Pseudomonadati</taxon>
        <taxon>Pseudomonadota</taxon>
        <taxon>Betaproteobacteria</taxon>
        <taxon>Neisseriales</taxon>
        <taxon>Neisseriaceae</taxon>
        <taxon>Neisseria</taxon>
    </lineage>
</organism>
<sequence length="67" mass="7670">MLDRLKKIRNLENSANAVSVVGALLSFNPFLLTDLKSNQDTVLSEQAFKERQMLLQRQHEKLSCPLK</sequence>
<comment type="caution">
    <text evidence="1">The sequence shown here is derived from an EMBL/GenBank/DDBJ whole genome shotgun (WGS) entry which is preliminary data.</text>
</comment>
<keyword evidence="2" id="KW-1185">Reference proteome</keyword>
<dbReference type="EMBL" id="MTBO01000008">
    <property type="protein sequence ID" value="OSI17757.1"/>
    <property type="molecule type" value="Genomic_DNA"/>
</dbReference>